<reference evidence="1" key="2">
    <citation type="journal article" date="2023" name="Biology">
        <title>Prokaryotic Life Associated with Coal-Fire Gas Vents Revealed by Metagenomics.</title>
        <authorList>
            <person name="Kadnikov V.V."/>
            <person name="Mardanov A.V."/>
            <person name="Beletsky A.V."/>
            <person name="Karnachuk O.V."/>
            <person name="Ravin N.V."/>
        </authorList>
    </citation>
    <scope>NUCLEOTIDE SEQUENCE</scope>
    <source>
        <strain evidence="1">Bu02</strain>
    </source>
</reference>
<reference evidence="1" key="1">
    <citation type="submission" date="2020-10" db="EMBL/GenBank/DDBJ databases">
        <authorList>
            <person name="Kadnikov V."/>
            <person name="Beletsky A.V."/>
            <person name="Mardanov A.V."/>
            <person name="Karnachuk O.V."/>
            <person name="Ravin N.V."/>
        </authorList>
    </citation>
    <scope>NUCLEOTIDE SEQUENCE</scope>
    <source>
        <strain evidence="1">Bu02</strain>
    </source>
</reference>
<protein>
    <recommendedName>
        <fullName evidence="2">PIN domain-containing protein</fullName>
    </recommendedName>
</protein>
<gene>
    <name evidence="1" type="ORF">IMF26_11070</name>
</gene>
<sequence>MSGEGAGLQFVDTNVLVYAHDRFAGQKCTRARPWLKNSGTFLFAPVLLQAQQIPPFFEGFKTFYVHHARLLSTDLT</sequence>
<name>A0AAT9LFB8_9FIRM</name>
<accession>A0AAT9LFB8</accession>
<organism evidence="1">
    <name type="scientific">Candidatus Fermentithermobacillus carboniphilus</name>
    <dbReference type="NCBI Taxonomy" id="3085328"/>
    <lineage>
        <taxon>Bacteria</taxon>
        <taxon>Bacillati</taxon>
        <taxon>Bacillota</taxon>
        <taxon>Candidatus Fermentithermobacillia</taxon>
        <taxon>Candidatus Fermentithermobacillales</taxon>
        <taxon>Candidatus Fermentithermobacillaceae</taxon>
        <taxon>Candidatus Fermentithermobacillus</taxon>
    </lineage>
</organism>
<evidence type="ECO:0000313" key="1">
    <source>
        <dbReference type="EMBL" id="QUL98520.1"/>
    </source>
</evidence>
<evidence type="ECO:0008006" key="2">
    <source>
        <dbReference type="Google" id="ProtNLM"/>
    </source>
</evidence>
<dbReference type="EMBL" id="CP062796">
    <property type="protein sequence ID" value="QUL98520.1"/>
    <property type="molecule type" value="Genomic_DNA"/>
</dbReference>
<dbReference type="KEGG" id="fcz:IMF26_11070"/>
<dbReference type="AlphaFoldDB" id="A0AAT9LFB8"/>
<proteinExistence type="predicted"/>